<dbReference type="GO" id="GO:0005634">
    <property type="term" value="C:nucleus"/>
    <property type="evidence" value="ECO:0007669"/>
    <property type="project" value="TreeGrafter"/>
</dbReference>
<dbReference type="FunFam" id="3.30.530.20:FF:000007">
    <property type="entry name" value="Major pollen allergen Bet v 1-A"/>
    <property type="match status" value="1"/>
</dbReference>
<dbReference type="SUPFAM" id="SSF55961">
    <property type="entry name" value="Bet v1-like"/>
    <property type="match status" value="1"/>
</dbReference>
<gene>
    <name evidence="5" type="ORF">QN277_000355</name>
</gene>
<name>A0AAE1N4X5_9FABA</name>
<evidence type="ECO:0000256" key="2">
    <source>
        <dbReference type="ARBA" id="ARBA00022821"/>
    </source>
</evidence>
<dbReference type="GO" id="GO:0005737">
    <property type="term" value="C:cytoplasm"/>
    <property type="evidence" value="ECO:0007669"/>
    <property type="project" value="TreeGrafter"/>
</dbReference>
<dbReference type="GO" id="GO:0006952">
    <property type="term" value="P:defense response"/>
    <property type="evidence" value="ECO:0007669"/>
    <property type="project" value="UniProtKB-KW"/>
</dbReference>
<sequence length="158" mass="17109">MGVFSYEHEHTSTLPPAKLFKAFTKDSDELIPKAVEAIQSIQNVEGTGGPGTVKKLTILEGGKTHHVLHKVEAVDEASHVYNYSIVEASDLPETVEKISVDTKLVEGPNGGAVAKISVKYFTKGDAQPTEEELKTGKSKGDSLFKAIEAYLLAHPEYN</sequence>
<dbReference type="InterPro" id="IPR000916">
    <property type="entry name" value="Bet_v_I/MLP"/>
</dbReference>
<dbReference type="GO" id="GO:0038023">
    <property type="term" value="F:signaling receptor activity"/>
    <property type="evidence" value="ECO:0007669"/>
    <property type="project" value="InterPro"/>
</dbReference>
<dbReference type="InterPro" id="IPR023393">
    <property type="entry name" value="START-like_dom_sf"/>
</dbReference>
<protein>
    <recommendedName>
        <fullName evidence="4">Bet v I/Major latex protein domain-containing protein</fullName>
    </recommendedName>
</protein>
<dbReference type="PANTHER" id="PTHR31213">
    <property type="entry name" value="OS08G0374000 PROTEIN-RELATED"/>
    <property type="match status" value="1"/>
</dbReference>
<dbReference type="GO" id="GO:0009738">
    <property type="term" value="P:abscisic acid-activated signaling pathway"/>
    <property type="evidence" value="ECO:0007669"/>
    <property type="project" value="InterPro"/>
</dbReference>
<evidence type="ECO:0000259" key="4">
    <source>
        <dbReference type="Pfam" id="PF00407"/>
    </source>
</evidence>
<dbReference type="Pfam" id="PF00407">
    <property type="entry name" value="Bet_v_1"/>
    <property type="match status" value="1"/>
</dbReference>
<proteinExistence type="inferred from homology"/>
<evidence type="ECO:0000256" key="1">
    <source>
        <dbReference type="ARBA" id="ARBA00009744"/>
    </source>
</evidence>
<keyword evidence="2" id="KW-0611">Plant defense</keyword>
<comment type="caution">
    <text evidence="5">The sequence shown here is derived from an EMBL/GenBank/DDBJ whole genome shotgun (WGS) entry which is preliminary data.</text>
</comment>
<feature type="domain" description="Bet v I/Major latex protein" evidence="4">
    <location>
        <begin position="1"/>
        <end position="154"/>
    </location>
</feature>
<dbReference type="GO" id="GO:0004864">
    <property type="term" value="F:protein phosphatase inhibitor activity"/>
    <property type="evidence" value="ECO:0007669"/>
    <property type="project" value="InterPro"/>
</dbReference>
<evidence type="ECO:0000313" key="5">
    <source>
        <dbReference type="EMBL" id="KAK4283403.1"/>
    </source>
</evidence>
<dbReference type="EMBL" id="JAWXYG010000001">
    <property type="protein sequence ID" value="KAK4283403.1"/>
    <property type="molecule type" value="Genomic_DNA"/>
</dbReference>
<dbReference type="AlphaFoldDB" id="A0AAE1N4X5"/>
<comment type="similarity">
    <text evidence="1">Belongs to the BetVI family.</text>
</comment>
<keyword evidence="3" id="KW-0568">Pathogenesis-related protein</keyword>
<dbReference type="PANTHER" id="PTHR31213:SF55">
    <property type="entry name" value="STRESS-INDUCED PROTEIN SAM22"/>
    <property type="match status" value="1"/>
</dbReference>
<accession>A0AAE1N4X5</accession>
<dbReference type="CDD" id="cd07816">
    <property type="entry name" value="Bet_v1-like"/>
    <property type="match status" value="1"/>
</dbReference>
<evidence type="ECO:0000256" key="3">
    <source>
        <dbReference type="ARBA" id="ARBA00023265"/>
    </source>
</evidence>
<keyword evidence="6" id="KW-1185">Reference proteome</keyword>
<dbReference type="PRINTS" id="PR00634">
    <property type="entry name" value="BETALLERGEN"/>
</dbReference>
<evidence type="ECO:0000313" key="6">
    <source>
        <dbReference type="Proteomes" id="UP001293593"/>
    </source>
</evidence>
<dbReference type="InterPro" id="IPR050279">
    <property type="entry name" value="Plant_def-hormone_signal"/>
</dbReference>
<dbReference type="Gene3D" id="3.30.530.20">
    <property type="match status" value="1"/>
</dbReference>
<organism evidence="5 6">
    <name type="scientific">Acacia crassicarpa</name>
    <name type="common">northern wattle</name>
    <dbReference type="NCBI Taxonomy" id="499986"/>
    <lineage>
        <taxon>Eukaryota</taxon>
        <taxon>Viridiplantae</taxon>
        <taxon>Streptophyta</taxon>
        <taxon>Embryophyta</taxon>
        <taxon>Tracheophyta</taxon>
        <taxon>Spermatophyta</taxon>
        <taxon>Magnoliopsida</taxon>
        <taxon>eudicotyledons</taxon>
        <taxon>Gunneridae</taxon>
        <taxon>Pentapetalae</taxon>
        <taxon>rosids</taxon>
        <taxon>fabids</taxon>
        <taxon>Fabales</taxon>
        <taxon>Fabaceae</taxon>
        <taxon>Caesalpinioideae</taxon>
        <taxon>mimosoid clade</taxon>
        <taxon>Acacieae</taxon>
        <taxon>Acacia</taxon>
    </lineage>
</organism>
<dbReference type="InterPro" id="IPR024949">
    <property type="entry name" value="Bet_v_I_allergen"/>
</dbReference>
<dbReference type="GO" id="GO:0010427">
    <property type="term" value="F:abscisic acid binding"/>
    <property type="evidence" value="ECO:0007669"/>
    <property type="project" value="InterPro"/>
</dbReference>
<dbReference type="Proteomes" id="UP001293593">
    <property type="component" value="Unassembled WGS sequence"/>
</dbReference>
<reference evidence="5" key="1">
    <citation type="submission" date="2023-10" db="EMBL/GenBank/DDBJ databases">
        <title>Chromosome-level genome of the transformable northern wattle, Acacia crassicarpa.</title>
        <authorList>
            <person name="Massaro I."/>
            <person name="Sinha N.R."/>
            <person name="Poethig S."/>
            <person name="Leichty A.R."/>
        </authorList>
    </citation>
    <scope>NUCLEOTIDE SEQUENCE</scope>
    <source>
        <strain evidence="5">Acra3RX</strain>
        <tissue evidence="5">Leaf</tissue>
    </source>
</reference>